<dbReference type="EMBL" id="UZAN01065919">
    <property type="protein sequence ID" value="VDP94064.1"/>
    <property type="molecule type" value="Genomic_DNA"/>
</dbReference>
<reference evidence="3" key="1">
    <citation type="submission" date="2016-06" db="UniProtKB">
        <authorList>
            <consortium name="WormBaseParasite"/>
        </authorList>
    </citation>
    <scope>IDENTIFICATION</scope>
</reference>
<evidence type="ECO:0000313" key="3">
    <source>
        <dbReference type="WBParaSite" id="ECPE_0001683501-mRNA-1"/>
    </source>
</evidence>
<name>A0A183BC57_9TREM</name>
<gene>
    <name evidence="1" type="ORF">ECPE_LOCUS16792</name>
</gene>
<proteinExistence type="predicted"/>
<accession>A0A183BC57</accession>
<sequence>MSTINACLRTLCDYVVACSVDSTAGAGGGGAPDELMANKTLDALCSFCVSWRIIPLDRLLLFLVSAYSSTRDHMPLCLFLIN</sequence>
<dbReference type="WBParaSite" id="ECPE_0001683501-mRNA-1">
    <property type="protein sequence ID" value="ECPE_0001683501-mRNA-1"/>
    <property type="gene ID" value="ECPE_0001683501"/>
</dbReference>
<protein>
    <submittedName>
        <fullName evidence="3">Secreted protein</fullName>
    </submittedName>
</protein>
<dbReference type="Proteomes" id="UP000272942">
    <property type="component" value="Unassembled WGS sequence"/>
</dbReference>
<organism evidence="3">
    <name type="scientific">Echinostoma caproni</name>
    <dbReference type="NCBI Taxonomy" id="27848"/>
    <lineage>
        <taxon>Eukaryota</taxon>
        <taxon>Metazoa</taxon>
        <taxon>Spiralia</taxon>
        <taxon>Lophotrochozoa</taxon>
        <taxon>Platyhelminthes</taxon>
        <taxon>Trematoda</taxon>
        <taxon>Digenea</taxon>
        <taxon>Plagiorchiida</taxon>
        <taxon>Echinostomata</taxon>
        <taxon>Echinostomatoidea</taxon>
        <taxon>Echinostomatidae</taxon>
        <taxon>Echinostoma</taxon>
    </lineage>
</organism>
<keyword evidence="2" id="KW-1185">Reference proteome</keyword>
<reference evidence="1 2" key="2">
    <citation type="submission" date="2018-11" db="EMBL/GenBank/DDBJ databases">
        <authorList>
            <consortium name="Pathogen Informatics"/>
        </authorList>
    </citation>
    <scope>NUCLEOTIDE SEQUENCE [LARGE SCALE GENOMIC DNA]</scope>
    <source>
        <strain evidence="1 2">Egypt</strain>
    </source>
</reference>
<dbReference type="AlphaFoldDB" id="A0A183BC57"/>
<evidence type="ECO:0000313" key="1">
    <source>
        <dbReference type="EMBL" id="VDP94064.1"/>
    </source>
</evidence>
<evidence type="ECO:0000313" key="2">
    <source>
        <dbReference type="Proteomes" id="UP000272942"/>
    </source>
</evidence>